<sequence length="88" mass="9308">MIDPIVAVIVVVMLIAAVALAIVRIVLGPTRADSAIAGDLILFAFMGLMVVFGLLLRVDAVLDIILVAAILGFLTILSLARLLQGRKR</sequence>
<keyword evidence="7 8" id="KW-0472">Membrane</keyword>
<keyword evidence="5 8" id="KW-0812">Transmembrane</keyword>
<dbReference type="Pfam" id="PF04066">
    <property type="entry name" value="MrpF_PhaF"/>
    <property type="match status" value="1"/>
</dbReference>
<dbReference type="InterPro" id="IPR007208">
    <property type="entry name" value="MrpF/PhaF-like"/>
</dbReference>
<reference evidence="10" key="1">
    <citation type="submission" date="2015-12" db="EMBL/GenBank/DDBJ databases">
        <authorList>
            <person name="Shamseldin A."/>
            <person name="Moawad H."/>
            <person name="Abd El-Rahim W.M."/>
            <person name="Sadowsky M.J."/>
        </authorList>
    </citation>
    <scope>NUCLEOTIDE SEQUENCE [LARGE SCALE GENOMIC DNA]</scope>
    <source>
        <strain evidence="10">JAM AC0309</strain>
    </source>
</reference>
<accession>A0A0U4NV61</accession>
<comment type="similarity">
    <text evidence="2">Belongs to the CPA3 antiporters (TC 2.A.63) subunit F family.</text>
</comment>
<keyword evidence="3" id="KW-0813">Transport</keyword>
<dbReference type="EMBL" id="AP017315">
    <property type="protein sequence ID" value="BAU32211.1"/>
    <property type="molecule type" value="Genomic_DNA"/>
</dbReference>
<comment type="subcellular location">
    <subcellularLocation>
        <location evidence="1">Cell membrane</location>
        <topology evidence="1">Multi-pass membrane protein</topology>
    </subcellularLocation>
</comment>
<proteinExistence type="inferred from homology"/>
<protein>
    <submittedName>
        <fullName evidence="9">Multiple resistance and pH regulation protein F</fullName>
    </submittedName>
</protein>
<dbReference type="GO" id="GO:0015385">
    <property type="term" value="F:sodium:proton antiporter activity"/>
    <property type="evidence" value="ECO:0007669"/>
    <property type="project" value="TreeGrafter"/>
</dbReference>
<dbReference type="PANTHER" id="PTHR34702">
    <property type="entry name" value="NA(+)/H(+) ANTIPORTER SUBUNIT F1"/>
    <property type="match status" value="1"/>
</dbReference>
<dbReference type="RefSeq" id="WP_197702212.1">
    <property type="nucleotide sequence ID" value="NZ_AP017315.1"/>
</dbReference>
<evidence type="ECO:0000313" key="9">
    <source>
        <dbReference type="EMBL" id="BAU32211.1"/>
    </source>
</evidence>
<keyword evidence="4" id="KW-1003">Cell membrane</keyword>
<evidence type="ECO:0000256" key="7">
    <source>
        <dbReference type="ARBA" id="ARBA00023136"/>
    </source>
</evidence>
<evidence type="ECO:0000313" key="10">
    <source>
        <dbReference type="Proteomes" id="UP000218965"/>
    </source>
</evidence>
<name>A0A0U4NV61_9MICO</name>
<feature type="transmembrane region" description="Helical" evidence="8">
    <location>
        <begin position="64"/>
        <end position="83"/>
    </location>
</feature>
<reference evidence="9 10" key="2">
    <citation type="submission" date="2016-01" db="EMBL/GenBank/DDBJ databases">
        <title>Microcella alkaliphila JAM AC0309 whole genome shotgun sequence.</title>
        <authorList>
            <person name="Kurata A."/>
            <person name="Hirose Y."/>
            <person name="Kishimoto N."/>
            <person name="Kobayashi T."/>
        </authorList>
    </citation>
    <scope>NUCLEOTIDE SEQUENCE [LARGE SCALE GENOMIC DNA]</scope>
    <source>
        <strain evidence="9 10">JAM AC0309</strain>
    </source>
</reference>
<feature type="transmembrane region" description="Helical" evidence="8">
    <location>
        <begin position="6"/>
        <end position="27"/>
    </location>
</feature>
<evidence type="ECO:0000256" key="4">
    <source>
        <dbReference type="ARBA" id="ARBA00022475"/>
    </source>
</evidence>
<evidence type="ECO:0000256" key="3">
    <source>
        <dbReference type="ARBA" id="ARBA00022448"/>
    </source>
</evidence>
<dbReference type="GO" id="GO:0005886">
    <property type="term" value="C:plasma membrane"/>
    <property type="evidence" value="ECO:0007669"/>
    <property type="project" value="UniProtKB-SubCell"/>
</dbReference>
<organism evidence="9 10">
    <name type="scientific">Microcella alkaliphila</name>
    <dbReference type="NCBI Taxonomy" id="279828"/>
    <lineage>
        <taxon>Bacteria</taxon>
        <taxon>Bacillati</taxon>
        <taxon>Actinomycetota</taxon>
        <taxon>Actinomycetes</taxon>
        <taxon>Micrococcales</taxon>
        <taxon>Microbacteriaceae</taxon>
        <taxon>Microcella</taxon>
    </lineage>
</organism>
<keyword evidence="6 8" id="KW-1133">Transmembrane helix</keyword>
<dbReference type="AlphaFoldDB" id="A0A0U4NV61"/>
<dbReference type="Proteomes" id="UP000218965">
    <property type="component" value="Chromosome"/>
</dbReference>
<evidence type="ECO:0000256" key="8">
    <source>
        <dbReference type="SAM" id="Phobius"/>
    </source>
</evidence>
<feature type="transmembrane region" description="Helical" evidence="8">
    <location>
        <begin position="39"/>
        <end position="58"/>
    </location>
</feature>
<evidence type="ECO:0000256" key="2">
    <source>
        <dbReference type="ARBA" id="ARBA00009212"/>
    </source>
</evidence>
<dbReference type="PANTHER" id="PTHR34702:SF1">
    <property type="entry name" value="NA(+)_H(+) ANTIPORTER SUBUNIT F"/>
    <property type="match status" value="1"/>
</dbReference>
<evidence type="ECO:0000256" key="6">
    <source>
        <dbReference type="ARBA" id="ARBA00022989"/>
    </source>
</evidence>
<evidence type="ECO:0000256" key="1">
    <source>
        <dbReference type="ARBA" id="ARBA00004651"/>
    </source>
</evidence>
<evidence type="ECO:0000256" key="5">
    <source>
        <dbReference type="ARBA" id="ARBA00022692"/>
    </source>
</evidence>
<dbReference type="KEGG" id="malk:MalAC0309_1354"/>
<gene>
    <name evidence="9" type="ORF">MalAC0309_1354</name>
</gene>